<evidence type="ECO:0000256" key="1">
    <source>
        <dbReference type="SAM" id="MobiDB-lite"/>
    </source>
</evidence>
<evidence type="ECO:0000313" key="3">
    <source>
        <dbReference type="Proteomes" id="UP000295783"/>
    </source>
</evidence>
<gene>
    <name evidence="2" type="ORF">A8950_1323</name>
</gene>
<comment type="caution">
    <text evidence="2">The sequence shown here is derived from an EMBL/GenBank/DDBJ whole genome shotgun (WGS) entry which is preliminary data.</text>
</comment>
<dbReference type="Proteomes" id="UP000295783">
    <property type="component" value="Unassembled WGS sequence"/>
</dbReference>
<feature type="compositionally biased region" description="Basic and acidic residues" evidence="1">
    <location>
        <begin position="17"/>
        <end position="28"/>
    </location>
</feature>
<dbReference type="EMBL" id="SNYW01000007">
    <property type="protein sequence ID" value="TDQ83041.1"/>
    <property type="molecule type" value="Genomic_DNA"/>
</dbReference>
<proteinExistence type="predicted"/>
<evidence type="ECO:0000313" key="2">
    <source>
        <dbReference type="EMBL" id="TDQ83041.1"/>
    </source>
</evidence>
<organism evidence="2 3">
    <name type="scientific">Dongia mobilis</name>
    <dbReference type="NCBI Taxonomy" id="578943"/>
    <lineage>
        <taxon>Bacteria</taxon>
        <taxon>Pseudomonadati</taxon>
        <taxon>Pseudomonadota</taxon>
        <taxon>Alphaproteobacteria</taxon>
        <taxon>Rhodospirillales</taxon>
        <taxon>Dongiaceae</taxon>
        <taxon>Dongia</taxon>
    </lineage>
</organism>
<reference evidence="2 3" key="1">
    <citation type="submission" date="2019-03" db="EMBL/GenBank/DDBJ databases">
        <title>Genomic Encyclopedia of Type Strains, Phase III (KMG-III): the genomes of soil and plant-associated and newly described type strains.</title>
        <authorList>
            <person name="Whitman W."/>
        </authorList>
    </citation>
    <scope>NUCLEOTIDE SEQUENCE [LARGE SCALE GENOMIC DNA]</scope>
    <source>
        <strain evidence="2 3">CGMCC 1.7660</strain>
    </source>
</reference>
<sequence>MTDKRNGPGDLRNGHVPGRERAPNKRPDGGTGGAEIVSLHSSPAFDLWLERQMHKLADASAAAPREALIDLIRHWPNRGKLKDHN</sequence>
<protein>
    <submittedName>
        <fullName evidence="2">Uncharacterized protein</fullName>
    </submittedName>
</protein>
<dbReference type="AlphaFoldDB" id="A0A4R6WPA2"/>
<dbReference type="RefSeq" id="WP_133612832.1">
    <property type="nucleotide sequence ID" value="NZ_SNYW01000007.1"/>
</dbReference>
<accession>A0A4R6WPA2</accession>
<name>A0A4R6WPA2_9PROT</name>
<dbReference type="OrthoDB" id="7366948at2"/>
<keyword evidence="3" id="KW-1185">Reference proteome</keyword>
<feature type="region of interest" description="Disordered" evidence="1">
    <location>
        <begin position="1"/>
        <end position="37"/>
    </location>
</feature>